<dbReference type="Pfam" id="PF03544">
    <property type="entry name" value="TonB_C"/>
    <property type="match status" value="1"/>
</dbReference>
<reference evidence="13 14" key="1">
    <citation type="submission" date="2021-03" db="EMBL/GenBank/DDBJ databases">
        <title>Isolation and description of Capnocytophaga bilenii sp. nov., a novel Capnocytophaga species, isolated from a gingivitis subject.</title>
        <authorList>
            <person name="Antezack A."/>
            <person name="Monnet-Corti V."/>
            <person name="La Scola B."/>
        </authorList>
    </citation>
    <scope>NUCLEOTIDE SEQUENCE [LARGE SCALE GENOMIC DNA]</scope>
    <source>
        <strain evidence="13 14">Marseille-Q4570</strain>
    </source>
</reference>
<evidence type="ECO:0000313" key="13">
    <source>
        <dbReference type="EMBL" id="MBO1884996.1"/>
    </source>
</evidence>
<evidence type="ECO:0000256" key="11">
    <source>
        <dbReference type="SAM" id="Phobius"/>
    </source>
</evidence>
<dbReference type="Proteomes" id="UP000681610">
    <property type="component" value="Unassembled WGS sequence"/>
</dbReference>
<dbReference type="PROSITE" id="PS52015">
    <property type="entry name" value="TONB_CTD"/>
    <property type="match status" value="1"/>
</dbReference>
<dbReference type="RefSeq" id="WP_009416823.1">
    <property type="nucleotide sequence ID" value="NZ_JAGDYP010000010.1"/>
</dbReference>
<organism evidence="13 14">
    <name type="scientific">Capnocytophaga bilenii</name>
    <dbReference type="NCBI Taxonomy" id="2819369"/>
    <lineage>
        <taxon>Bacteria</taxon>
        <taxon>Pseudomonadati</taxon>
        <taxon>Bacteroidota</taxon>
        <taxon>Flavobacteriia</taxon>
        <taxon>Flavobacteriales</taxon>
        <taxon>Flavobacteriaceae</taxon>
        <taxon>Capnocytophaga</taxon>
    </lineage>
</organism>
<comment type="similarity">
    <text evidence="2">Belongs to the TonB family.</text>
</comment>
<evidence type="ECO:0000256" key="1">
    <source>
        <dbReference type="ARBA" id="ARBA00004383"/>
    </source>
</evidence>
<keyword evidence="14" id="KW-1185">Reference proteome</keyword>
<feature type="compositionally biased region" description="Pro residues" evidence="10">
    <location>
        <begin position="68"/>
        <end position="77"/>
    </location>
</feature>
<dbReference type="InterPro" id="IPR003538">
    <property type="entry name" value="TonB"/>
</dbReference>
<dbReference type="InterPro" id="IPR037682">
    <property type="entry name" value="TonB_C"/>
</dbReference>
<keyword evidence="7" id="KW-0653">Protein transport</keyword>
<keyword evidence="5" id="KW-0997">Cell inner membrane</keyword>
<evidence type="ECO:0000256" key="4">
    <source>
        <dbReference type="ARBA" id="ARBA00022475"/>
    </source>
</evidence>
<dbReference type="NCBIfam" id="TIGR01352">
    <property type="entry name" value="tonB_Cterm"/>
    <property type="match status" value="1"/>
</dbReference>
<dbReference type="Gene3D" id="3.30.1150.10">
    <property type="match status" value="1"/>
</dbReference>
<evidence type="ECO:0000259" key="12">
    <source>
        <dbReference type="PROSITE" id="PS52015"/>
    </source>
</evidence>
<keyword evidence="9 11" id="KW-0472">Membrane</keyword>
<dbReference type="PRINTS" id="PR01374">
    <property type="entry name" value="TONBPROTEIN"/>
</dbReference>
<accession>A0ABS3Q073</accession>
<evidence type="ECO:0000256" key="2">
    <source>
        <dbReference type="ARBA" id="ARBA00006555"/>
    </source>
</evidence>
<keyword evidence="4" id="KW-1003">Cell membrane</keyword>
<feature type="domain" description="TonB C-terminal" evidence="12">
    <location>
        <begin position="155"/>
        <end position="245"/>
    </location>
</feature>
<protein>
    <submittedName>
        <fullName evidence="13">Energy transducer TonB</fullName>
    </submittedName>
</protein>
<dbReference type="InterPro" id="IPR006260">
    <property type="entry name" value="TonB/TolA_C"/>
</dbReference>
<evidence type="ECO:0000256" key="7">
    <source>
        <dbReference type="ARBA" id="ARBA00022927"/>
    </source>
</evidence>
<evidence type="ECO:0000256" key="6">
    <source>
        <dbReference type="ARBA" id="ARBA00022692"/>
    </source>
</evidence>
<evidence type="ECO:0000313" key="14">
    <source>
        <dbReference type="Proteomes" id="UP000681610"/>
    </source>
</evidence>
<feature type="compositionally biased region" description="Basic and acidic residues" evidence="10">
    <location>
        <begin position="45"/>
        <end position="56"/>
    </location>
</feature>
<dbReference type="PANTHER" id="PTHR33446">
    <property type="entry name" value="PROTEIN TONB-RELATED"/>
    <property type="match status" value="1"/>
</dbReference>
<keyword evidence="6 11" id="KW-0812">Transmembrane</keyword>
<evidence type="ECO:0000256" key="3">
    <source>
        <dbReference type="ARBA" id="ARBA00022448"/>
    </source>
</evidence>
<proteinExistence type="inferred from homology"/>
<dbReference type="SUPFAM" id="SSF74653">
    <property type="entry name" value="TolA/TonB C-terminal domain"/>
    <property type="match status" value="1"/>
</dbReference>
<gene>
    <name evidence="13" type="ORF">J4N46_11380</name>
</gene>
<evidence type="ECO:0000256" key="5">
    <source>
        <dbReference type="ARBA" id="ARBA00022519"/>
    </source>
</evidence>
<dbReference type="EMBL" id="JAGDYP010000010">
    <property type="protein sequence ID" value="MBO1884996.1"/>
    <property type="molecule type" value="Genomic_DNA"/>
</dbReference>
<comment type="caution">
    <text evidence="13">The sequence shown here is derived from an EMBL/GenBank/DDBJ whole genome shotgun (WGS) entry which is preliminary data.</text>
</comment>
<feature type="region of interest" description="Disordered" evidence="10">
    <location>
        <begin position="45"/>
        <end position="77"/>
    </location>
</feature>
<dbReference type="PANTHER" id="PTHR33446:SF2">
    <property type="entry name" value="PROTEIN TONB"/>
    <property type="match status" value="1"/>
</dbReference>
<name>A0ABS3Q073_9FLAO</name>
<evidence type="ECO:0000256" key="9">
    <source>
        <dbReference type="ARBA" id="ARBA00023136"/>
    </source>
</evidence>
<sequence>MQPKKNPKADLAKSSGLFFAIGFAIVSGLTLWGFEAKVYDKTVKDDRQSEMNKQLDEEQENFVMEAPDTPPPPPPPPPPAVVEDVKIVENDAKIEEAQIATTETKKEDKVADVSTIQSTDTAVEDVPIDVPFTIIEDKPMFEACKNVPKDKQFQCFKENLDKHVSKNFVYPPAALEMGIQGKVNVSFRINTDGSITVLGVRGTDKLLENEAKRIIEKLPKLIPGKQRGKPTPVTFAYPINFRLQS</sequence>
<evidence type="ECO:0000256" key="10">
    <source>
        <dbReference type="SAM" id="MobiDB-lite"/>
    </source>
</evidence>
<evidence type="ECO:0000256" key="8">
    <source>
        <dbReference type="ARBA" id="ARBA00022989"/>
    </source>
</evidence>
<feature type="transmembrane region" description="Helical" evidence="11">
    <location>
        <begin position="16"/>
        <end position="34"/>
    </location>
</feature>
<keyword evidence="3" id="KW-0813">Transport</keyword>
<dbReference type="InterPro" id="IPR051045">
    <property type="entry name" value="TonB-dependent_transducer"/>
</dbReference>
<keyword evidence="8 11" id="KW-1133">Transmembrane helix</keyword>
<comment type="subcellular location">
    <subcellularLocation>
        <location evidence="1">Cell inner membrane</location>
        <topology evidence="1">Single-pass membrane protein</topology>
        <orientation evidence="1">Periplasmic side</orientation>
    </subcellularLocation>
</comment>